<reference evidence="3 4" key="1">
    <citation type="submission" date="2020-02" db="EMBL/GenBank/DDBJ databases">
        <title>Draft genome sequence of Haematococcus lacustris strain NIES-144.</title>
        <authorList>
            <person name="Morimoto D."/>
            <person name="Nakagawa S."/>
            <person name="Yoshida T."/>
            <person name="Sawayama S."/>
        </authorList>
    </citation>
    <scope>NUCLEOTIDE SEQUENCE [LARGE SCALE GENOMIC DNA]</scope>
    <source>
        <strain evidence="3 4">NIES-144</strain>
    </source>
</reference>
<evidence type="ECO:0000313" key="3">
    <source>
        <dbReference type="EMBL" id="GFH16701.1"/>
    </source>
</evidence>
<feature type="region of interest" description="Disordered" evidence="1">
    <location>
        <begin position="25"/>
        <end position="44"/>
    </location>
</feature>
<dbReference type="AlphaFoldDB" id="A0A699Z3R2"/>
<evidence type="ECO:0000313" key="4">
    <source>
        <dbReference type="Proteomes" id="UP000485058"/>
    </source>
</evidence>
<dbReference type="InterPro" id="IPR002035">
    <property type="entry name" value="VWF_A"/>
</dbReference>
<dbReference type="SMART" id="SM00327">
    <property type="entry name" value="VWA"/>
    <property type="match status" value="1"/>
</dbReference>
<accession>A0A699Z3R2</accession>
<feature type="domain" description="VWFA" evidence="2">
    <location>
        <begin position="4"/>
        <end position="216"/>
    </location>
</feature>
<sequence>MALPTHLVLVVDISGSMRKCDVRCDASDDEDDEDEDYFSGGPSSSFQSRADAVFDCCADMVRQQLREGATGRDRCTMVLFNDKARTVVPDTRLDVGLLSDIEQWKGMTRPRDRTEYRVGLAEARKRCVSRTPKAHTVVFLSDGAPGDVHFNNANEGLLYDLLDSFSLSCAPGTFTLHTIGLGPDGSEFIWLRKMAAAVGGVYHQPKQNGGQLSTASLRATFRDISSSVTKLRSSSNLSGLTSTMAVVSLKPDHDEDGGPPCTEVLLGDLLTWDAVTRQHEVAMRGVQLELHHPHFAKGGSRLAYRARWLTPLPRLAPAGSRPSGVDIAPAGPEPQTCLMKPGQVVIAKEHRQRKDQHVYDAKCLETAKACAASFPGPPVTFIDCQLFRCMENGQLRLSATGAGCTAAGSTWCATSRVWAAAGQMPRSTPELVCMARLIWAARASPSSSSRTAATKPAATCACPALGQWRIEKGLCQAMVAHHYGHEGPHVPTGSKGRCCSVTGALLPGSICPGRLTNRRSICWLGT</sequence>
<dbReference type="Proteomes" id="UP000485058">
    <property type="component" value="Unassembled WGS sequence"/>
</dbReference>
<organism evidence="3 4">
    <name type="scientific">Haematococcus lacustris</name>
    <name type="common">Green alga</name>
    <name type="synonym">Haematococcus pluvialis</name>
    <dbReference type="NCBI Taxonomy" id="44745"/>
    <lineage>
        <taxon>Eukaryota</taxon>
        <taxon>Viridiplantae</taxon>
        <taxon>Chlorophyta</taxon>
        <taxon>core chlorophytes</taxon>
        <taxon>Chlorophyceae</taxon>
        <taxon>CS clade</taxon>
        <taxon>Chlamydomonadales</taxon>
        <taxon>Haematococcaceae</taxon>
        <taxon>Haematococcus</taxon>
    </lineage>
</organism>
<keyword evidence="4" id="KW-1185">Reference proteome</keyword>
<name>A0A699Z3R2_HAELA</name>
<proteinExistence type="predicted"/>
<evidence type="ECO:0000259" key="2">
    <source>
        <dbReference type="SMART" id="SM00327"/>
    </source>
</evidence>
<dbReference type="InterPro" id="IPR036465">
    <property type="entry name" value="vWFA_dom_sf"/>
</dbReference>
<dbReference type="SUPFAM" id="SSF53300">
    <property type="entry name" value="vWA-like"/>
    <property type="match status" value="1"/>
</dbReference>
<evidence type="ECO:0000256" key="1">
    <source>
        <dbReference type="SAM" id="MobiDB-lite"/>
    </source>
</evidence>
<dbReference type="Gene3D" id="3.40.50.410">
    <property type="entry name" value="von Willebrand factor, type A domain"/>
    <property type="match status" value="1"/>
</dbReference>
<dbReference type="Pfam" id="PF13519">
    <property type="entry name" value="VWA_2"/>
    <property type="match status" value="1"/>
</dbReference>
<feature type="non-terminal residue" evidence="3">
    <location>
        <position position="526"/>
    </location>
</feature>
<feature type="non-terminal residue" evidence="3">
    <location>
        <position position="1"/>
    </location>
</feature>
<gene>
    <name evidence="3" type="ORF">HaLaN_13177</name>
</gene>
<protein>
    <recommendedName>
        <fullName evidence="2">VWFA domain-containing protein</fullName>
    </recommendedName>
</protein>
<feature type="compositionally biased region" description="Acidic residues" evidence="1">
    <location>
        <begin position="27"/>
        <end position="37"/>
    </location>
</feature>
<dbReference type="EMBL" id="BLLF01001039">
    <property type="protein sequence ID" value="GFH16701.1"/>
    <property type="molecule type" value="Genomic_DNA"/>
</dbReference>
<comment type="caution">
    <text evidence="3">The sequence shown here is derived from an EMBL/GenBank/DDBJ whole genome shotgun (WGS) entry which is preliminary data.</text>
</comment>